<name>A0A0L1JMB7_9RHOB</name>
<keyword evidence="1" id="KW-0732">Signal</keyword>
<dbReference type="RefSeq" id="WP_050531922.1">
    <property type="nucleotide sequence ID" value="NZ_AQQZ01000008.1"/>
</dbReference>
<feature type="signal peptide" evidence="1">
    <location>
        <begin position="1"/>
        <end position="23"/>
    </location>
</feature>
<dbReference type="EMBL" id="AQQZ01000008">
    <property type="protein sequence ID" value="KNG92538.1"/>
    <property type="molecule type" value="Genomic_DNA"/>
</dbReference>
<comment type="caution">
    <text evidence="3">The sequence shown here is derived from an EMBL/GenBank/DDBJ whole genome shotgun (WGS) entry which is preliminary data.</text>
</comment>
<evidence type="ECO:0000259" key="2">
    <source>
        <dbReference type="PROSITE" id="PS50830"/>
    </source>
</evidence>
<dbReference type="SUPFAM" id="SSF50199">
    <property type="entry name" value="Staphylococcal nuclease"/>
    <property type="match status" value="1"/>
</dbReference>
<evidence type="ECO:0000313" key="4">
    <source>
        <dbReference type="Proteomes" id="UP000036938"/>
    </source>
</evidence>
<dbReference type="PANTHER" id="PTHR12302:SF26">
    <property type="entry name" value="BLR1266 PROTEIN"/>
    <property type="match status" value="1"/>
</dbReference>
<dbReference type="Proteomes" id="UP000036938">
    <property type="component" value="Unassembled WGS sequence"/>
</dbReference>
<gene>
    <name evidence="3" type="ORF">ATO11_16020</name>
</gene>
<reference evidence="3 4" key="1">
    <citation type="journal article" date="2015" name="Int. J. Syst. Evol. Microbiol.">
        <title>Aestuariivita atlantica sp. nov., isolated from deep sea sediment of the Atlantic Ocean.</title>
        <authorList>
            <person name="Li G."/>
            <person name="Lai Q."/>
            <person name="Du Y."/>
            <person name="Liu X."/>
            <person name="Sun F."/>
            <person name="Shao Z."/>
        </authorList>
    </citation>
    <scope>NUCLEOTIDE SEQUENCE [LARGE SCALE GENOMIC DNA]</scope>
    <source>
        <strain evidence="3 4">22II-S11-z3</strain>
    </source>
</reference>
<dbReference type="Pfam" id="PF00565">
    <property type="entry name" value="SNase"/>
    <property type="match status" value="1"/>
</dbReference>
<keyword evidence="4" id="KW-1185">Reference proteome</keyword>
<dbReference type="AlphaFoldDB" id="A0A0L1JMB7"/>
<dbReference type="PROSITE" id="PS50830">
    <property type="entry name" value="TNASE_3"/>
    <property type="match status" value="1"/>
</dbReference>
<dbReference type="PATRIC" id="fig|1317121.7.peg.3931"/>
<organism evidence="3 4">
    <name type="scientific">Pseudaestuariivita atlantica</name>
    <dbReference type="NCBI Taxonomy" id="1317121"/>
    <lineage>
        <taxon>Bacteria</taxon>
        <taxon>Pseudomonadati</taxon>
        <taxon>Pseudomonadota</taxon>
        <taxon>Alphaproteobacteria</taxon>
        <taxon>Rhodobacterales</taxon>
        <taxon>Paracoccaceae</taxon>
        <taxon>Pseudaestuariivita</taxon>
    </lineage>
</organism>
<feature type="chain" id="PRO_5005554079" evidence="1">
    <location>
        <begin position="24"/>
        <end position="220"/>
    </location>
</feature>
<proteinExistence type="predicted"/>
<protein>
    <submittedName>
        <fullName evidence="3">Nuclease</fullName>
    </submittedName>
</protein>
<dbReference type="Gene3D" id="2.40.50.90">
    <property type="match status" value="1"/>
</dbReference>
<dbReference type="SMART" id="SM00318">
    <property type="entry name" value="SNc"/>
    <property type="match status" value="1"/>
</dbReference>
<sequence>MLRFVNACITVAVAAWLAGAASAEFAGKVRVIDGDTFDVGGTRVRLHGIDAPEQDQTCDAKGNRFACGVWVTAQVNAMYGGRVARCEPVDRDRYGRVVARCRVAGRDVGEEIVAAGLARAYRRYSMAYDLTEKQAEVADRGLWSFNMTQPSWHRQTRAVGRLPVRAECRIKGNVSSKGSRIYHVPGQVDYERTGIREERGERWFCTEAEARASGWRRAKR</sequence>
<dbReference type="InterPro" id="IPR035437">
    <property type="entry name" value="SNase_OB-fold_sf"/>
</dbReference>
<evidence type="ECO:0000256" key="1">
    <source>
        <dbReference type="SAM" id="SignalP"/>
    </source>
</evidence>
<dbReference type="PANTHER" id="PTHR12302">
    <property type="entry name" value="EBNA2 BINDING PROTEIN P100"/>
    <property type="match status" value="1"/>
</dbReference>
<dbReference type="OrthoDB" id="9805504at2"/>
<feature type="domain" description="TNase-like" evidence="2">
    <location>
        <begin position="22"/>
        <end position="145"/>
    </location>
</feature>
<evidence type="ECO:0000313" key="3">
    <source>
        <dbReference type="EMBL" id="KNG92538.1"/>
    </source>
</evidence>
<dbReference type="InterPro" id="IPR016071">
    <property type="entry name" value="Staphylococal_nuclease_OB-fold"/>
</dbReference>
<accession>A0A0L1JMB7</accession>
<dbReference type="STRING" id="1317121.ATO11_16020"/>